<dbReference type="OMA" id="LWNMNFW"/>
<evidence type="ECO:0000313" key="2">
    <source>
        <dbReference type="EMBL" id="VAI89380.1"/>
    </source>
</evidence>
<keyword evidence="3" id="KW-1185">Reference proteome</keyword>
<feature type="compositionally biased region" description="Basic residues" evidence="1">
    <location>
        <begin position="37"/>
        <end position="51"/>
    </location>
</feature>
<reference evidence="2 3" key="1">
    <citation type="submission" date="2017-09" db="EMBL/GenBank/DDBJ databases">
        <authorList>
            <consortium name="International Durum Wheat Genome Sequencing Consortium (IDWGSC)"/>
            <person name="Milanesi L."/>
        </authorList>
    </citation>
    <scope>NUCLEOTIDE SEQUENCE [LARGE SCALE GENOMIC DNA]</scope>
    <source>
        <strain evidence="3">cv. Svevo</strain>
    </source>
</reference>
<proteinExistence type="predicted"/>
<feature type="compositionally biased region" description="Basic and acidic residues" evidence="1">
    <location>
        <begin position="1"/>
        <end position="10"/>
    </location>
</feature>
<dbReference type="Gramene" id="TRITD7Bv1G142960.1">
    <property type="protein sequence ID" value="TRITD7Bv1G142960.1"/>
    <property type="gene ID" value="TRITD7Bv1G142960"/>
</dbReference>
<dbReference type="EMBL" id="LT934124">
    <property type="protein sequence ID" value="VAI89380.1"/>
    <property type="molecule type" value="Genomic_DNA"/>
</dbReference>
<gene>
    <name evidence="2" type="ORF">TRITD_7Bv1G142960</name>
</gene>
<name>A0A9R1A767_TRITD</name>
<accession>A0A9R1A767</accession>
<dbReference type="AlphaFoldDB" id="A0A9R1A767"/>
<evidence type="ECO:0000313" key="3">
    <source>
        <dbReference type="Proteomes" id="UP000324705"/>
    </source>
</evidence>
<feature type="region of interest" description="Disordered" evidence="1">
    <location>
        <begin position="1"/>
        <end position="92"/>
    </location>
</feature>
<sequence length="172" mass="18642">MPRKERDAEGSRSSSRRRRRRSPSDSDSDSDSDGSPRRGRSRHRRRSRRKAAPSSSSSSSSGASDSQASGSGSDSGDRRRRRSGSAKCGGVTEEQILEYMSKKAQQKAEKVAKKMKANAVSGYSNDSNPFGDPNLTEKYAHSAPPPITLHIALVMLALPVETWVGTCLLICS</sequence>
<feature type="compositionally biased region" description="Low complexity" evidence="1">
    <location>
        <begin position="52"/>
        <end position="74"/>
    </location>
</feature>
<protein>
    <submittedName>
        <fullName evidence="2">Uncharacterized protein</fullName>
    </submittedName>
</protein>
<evidence type="ECO:0000256" key="1">
    <source>
        <dbReference type="SAM" id="MobiDB-lite"/>
    </source>
</evidence>
<organism evidence="2 3">
    <name type="scientific">Triticum turgidum subsp. durum</name>
    <name type="common">Durum wheat</name>
    <name type="synonym">Triticum durum</name>
    <dbReference type="NCBI Taxonomy" id="4567"/>
    <lineage>
        <taxon>Eukaryota</taxon>
        <taxon>Viridiplantae</taxon>
        <taxon>Streptophyta</taxon>
        <taxon>Embryophyta</taxon>
        <taxon>Tracheophyta</taxon>
        <taxon>Spermatophyta</taxon>
        <taxon>Magnoliopsida</taxon>
        <taxon>Liliopsida</taxon>
        <taxon>Poales</taxon>
        <taxon>Poaceae</taxon>
        <taxon>BOP clade</taxon>
        <taxon>Pooideae</taxon>
        <taxon>Triticodae</taxon>
        <taxon>Triticeae</taxon>
        <taxon>Triticinae</taxon>
        <taxon>Triticum</taxon>
    </lineage>
</organism>
<dbReference type="Proteomes" id="UP000324705">
    <property type="component" value="Chromosome 7B"/>
</dbReference>